<evidence type="ECO:0000313" key="3">
    <source>
        <dbReference type="EMBL" id="KAI8038711.1"/>
    </source>
</evidence>
<evidence type="ECO:0000256" key="1">
    <source>
        <dbReference type="SAM" id="MobiDB-lite"/>
    </source>
</evidence>
<evidence type="ECO:0000313" key="4">
    <source>
        <dbReference type="Proteomes" id="UP001059596"/>
    </source>
</evidence>
<feature type="region of interest" description="Disordered" evidence="1">
    <location>
        <begin position="40"/>
        <end position="74"/>
    </location>
</feature>
<proteinExistence type="predicted"/>
<reference evidence="3" key="1">
    <citation type="journal article" date="2023" name="Genome Biol. Evol.">
        <title>Long-read-based Genome Assembly of Drosophila gunungcola Reveals Fewer Chemosensory Genes in Flower-breeding Species.</title>
        <authorList>
            <person name="Negi A."/>
            <person name="Liao B.Y."/>
            <person name="Yeh S.D."/>
        </authorList>
    </citation>
    <scope>NUCLEOTIDE SEQUENCE</scope>
    <source>
        <strain evidence="3">Sukarami</strain>
    </source>
</reference>
<organism evidence="3 4">
    <name type="scientific">Drosophila gunungcola</name>
    <name type="common">fruit fly</name>
    <dbReference type="NCBI Taxonomy" id="103775"/>
    <lineage>
        <taxon>Eukaryota</taxon>
        <taxon>Metazoa</taxon>
        <taxon>Ecdysozoa</taxon>
        <taxon>Arthropoda</taxon>
        <taxon>Hexapoda</taxon>
        <taxon>Insecta</taxon>
        <taxon>Pterygota</taxon>
        <taxon>Neoptera</taxon>
        <taxon>Endopterygota</taxon>
        <taxon>Diptera</taxon>
        <taxon>Brachycera</taxon>
        <taxon>Muscomorpha</taxon>
        <taxon>Ephydroidea</taxon>
        <taxon>Drosophilidae</taxon>
        <taxon>Drosophila</taxon>
        <taxon>Sophophora</taxon>
    </lineage>
</organism>
<accession>A0A9P9YKP9</accession>
<feature type="signal peptide" evidence="2">
    <location>
        <begin position="1"/>
        <end position="17"/>
    </location>
</feature>
<protein>
    <submittedName>
        <fullName evidence="3">Uncharacterized protein</fullName>
    </submittedName>
</protein>
<dbReference type="AlphaFoldDB" id="A0A9P9YKP9"/>
<keyword evidence="2" id="KW-0732">Signal</keyword>
<name>A0A9P9YKP9_9MUSC</name>
<sequence length="74" mass="8300">MDTRLLAALLLIAASTAEDQEGRVEEVPRRVKPGRYVPQLHGATGWYMPDNSGKYQHDPRPYDGGYGDREPRSS</sequence>
<dbReference type="EMBL" id="JAMKOV010000007">
    <property type="protein sequence ID" value="KAI8038711.1"/>
    <property type="molecule type" value="Genomic_DNA"/>
</dbReference>
<dbReference type="Proteomes" id="UP001059596">
    <property type="component" value="Unassembled WGS sequence"/>
</dbReference>
<comment type="caution">
    <text evidence="3">The sequence shown here is derived from an EMBL/GenBank/DDBJ whole genome shotgun (WGS) entry which is preliminary data.</text>
</comment>
<feature type="chain" id="PRO_5040177659" evidence="2">
    <location>
        <begin position="18"/>
        <end position="74"/>
    </location>
</feature>
<feature type="compositionally biased region" description="Basic and acidic residues" evidence="1">
    <location>
        <begin position="55"/>
        <end position="74"/>
    </location>
</feature>
<keyword evidence="4" id="KW-1185">Reference proteome</keyword>
<gene>
    <name evidence="3" type="ORF">M5D96_008619</name>
</gene>
<evidence type="ECO:0000256" key="2">
    <source>
        <dbReference type="SAM" id="SignalP"/>
    </source>
</evidence>